<organism evidence="2 3">
    <name type="scientific">Arthrobacter yangruifuii</name>
    <dbReference type="NCBI Taxonomy" id="2606616"/>
    <lineage>
        <taxon>Bacteria</taxon>
        <taxon>Bacillati</taxon>
        <taxon>Actinomycetota</taxon>
        <taxon>Actinomycetes</taxon>
        <taxon>Micrococcales</taxon>
        <taxon>Micrococcaceae</taxon>
        <taxon>Arthrobacter</taxon>
    </lineage>
</organism>
<gene>
    <name evidence="2" type="ORF">GD627_10265</name>
</gene>
<feature type="transmembrane region" description="Helical" evidence="1">
    <location>
        <begin position="28"/>
        <end position="46"/>
    </location>
</feature>
<proteinExistence type="predicted"/>
<keyword evidence="1" id="KW-1133">Transmembrane helix</keyword>
<reference evidence="2 3" key="1">
    <citation type="submission" date="2019-08" db="EMBL/GenBank/DDBJ databases">
        <title>Arthrobacter sp. nov., isolated from plateau pika and Tibetan wild ass.</title>
        <authorList>
            <person name="Ge Y."/>
        </authorList>
    </citation>
    <scope>NUCLEOTIDE SEQUENCE [LARGE SCALE GENOMIC DNA]</scope>
    <source>
        <strain evidence="2 3">785</strain>
    </source>
</reference>
<dbReference type="InterPro" id="IPR021443">
    <property type="entry name" value="DUF3093"/>
</dbReference>
<keyword evidence="1" id="KW-0472">Membrane</keyword>
<keyword evidence="1" id="KW-0812">Transmembrane</keyword>
<sequence length="161" mass="17322">MSSPSPKSPAPKGSASTVLYSERLTPSFGIWFVAALLAAACILVFVPISLTAGITGAVVAAVIFAVLLILSTPQIRVTPDSLQVGRAQIERRFIGQVEAFRGDDATMQRGPALNATAYMCIRGWISPVVRIEITDPADRTPYWLTSTRHPEKLVEALTQGR</sequence>
<dbReference type="Pfam" id="PF11292">
    <property type="entry name" value="DUF3093"/>
    <property type="match status" value="1"/>
</dbReference>
<name>A0A5N6MKD3_9MICC</name>
<evidence type="ECO:0000313" key="2">
    <source>
        <dbReference type="EMBL" id="KAD3633198.1"/>
    </source>
</evidence>
<evidence type="ECO:0000256" key="1">
    <source>
        <dbReference type="SAM" id="Phobius"/>
    </source>
</evidence>
<dbReference type="RefSeq" id="WP_152272404.1">
    <property type="nucleotide sequence ID" value="NZ_VTFX01000004.1"/>
</dbReference>
<dbReference type="AlphaFoldDB" id="A0A5N6MKD3"/>
<dbReference type="EMBL" id="VTFX01000004">
    <property type="protein sequence ID" value="KAD3633198.1"/>
    <property type="molecule type" value="Genomic_DNA"/>
</dbReference>
<comment type="caution">
    <text evidence="2">The sequence shown here is derived from an EMBL/GenBank/DDBJ whole genome shotgun (WGS) entry which is preliminary data.</text>
</comment>
<keyword evidence="3" id="KW-1185">Reference proteome</keyword>
<feature type="transmembrane region" description="Helical" evidence="1">
    <location>
        <begin position="52"/>
        <end position="70"/>
    </location>
</feature>
<protein>
    <submittedName>
        <fullName evidence="2">DUF3093 family protein</fullName>
    </submittedName>
</protein>
<accession>A0A5N6MKD3</accession>
<evidence type="ECO:0000313" key="3">
    <source>
        <dbReference type="Proteomes" id="UP000326852"/>
    </source>
</evidence>
<dbReference type="Proteomes" id="UP000326852">
    <property type="component" value="Unassembled WGS sequence"/>
</dbReference>